<feature type="region of interest" description="Disordered" evidence="1">
    <location>
        <begin position="350"/>
        <end position="387"/>
    </location>
</feature>
<feature type="region of interest" description="Disordered" evidence="1">
    <location>
        <begin position="423"/>
        <end position="742"/>
    </location>
</feature>
<evidence type="ECO:0000313" key="3">
    <source>
        <dbReference type="WBParaSite" id="PTRK_0000782300.1"/>
    </source>
</evidence>
<dbReference type="AlphaFoldDB" id="A0A0N4ZIR1"/>
<name>A0A0N4ZIR1_PARTI</name>
<feature type="compositionally biased region" description="Basic residues" evidence="1">
    <location>
        <begin position="880"/>
        <end position="892"/>
    </location>
</feature>
<feature type="compositionally biased region" description="Basic residues" evidence="1">
    <location>
        <begin position="498"/>
        <end position="508"/>
    </location>
</feature>
<reference evidence="3" key="1">
    <citation type="submission" date="2017-02" db="UniProtKB">
        <authorList>
            <consortium name="WormBaseParasite"/>
        </authorList>
    </citation>
    <scope>IDENTIFICATION</scope>
</reference>
<feature type="compositionally biased region" description="Basic residues" evidence="1">
    <location>
        <begin position="665"/>
        <end position="680"/>
    </location>
</feature>
<feature type="compositionally biased region" description="Low complexity" evidence="1">
    <location>
        <begin position="448"/>
        <end position="466"/>
    </location>
</feature>
<protein>
    <submittedName>
        <fullName evidence="3">LigA</fullName>
    </submittedName>
</protein>
<proteinExistence type="predicted"/>
<feature type="region of interest" description="Disordered" evidence="1">
    <location>
        <begin position="880"/>
        <end position="936"/>
    </location>
</feature>
<feature type="compositionally biased region" description="Polar residues" evidence="1">
    <location>
        <begin position="615"/>
        <end position="628"/>
    </location>
</feature>
<sequence>MTSIDDLEPPGRLRRLQPGQFGLQRRPVVGGVNGAPQGLDLVDQQLFGFGRGEHRMLQPLGPVGLMLHQGEAEGVEGLALIGLAAHPAQRPRRRAEPAEPVEEDRLPAQGLLLLARQRQRRVQQPLIRRLAQALNPQPVQEGRPQMADIGRAETVQRRRQGLRLGDQFQTPRQLGQVPEHRLRLAREGVEAVLVEIGGGEARLIVRQEAPRAIVEALAGDVQIVGVQHPVHEAGRDPFRRQRRRGLDHRPQKARRVARRDRRMIQAARVLHQRLDLVLAPIVCGALEGPEADMAVRQPHHDGRARRRRLVVPLQILARLDQRQDAAGRNAKALQHGRRQRLAHPALKRQPPVRMARPCARAPSAPRSGPCAHTARPHGATMASGPSLWSPGREGGDFGFPYRLPRGGRLLEGVWRPCRLEGLLSSAPPESRARRRCRDCTRGTGGRGSAWPRGRAGRAGARNGRNGRPIRRRSASPAPPSPPPGRCAGARSSAGSRPTSRRRRSRRPVQKSGVRGDRRGRRAWGADAPSPRISQPRGRSGAAGLNLTARSVFSPAEIRPRATSPRGQAGAALRANPVWQRSRRPDRASAAGGDGVRLDQGRPDGGLLPDRRSGDQIRNSQGRTQQSQEAGPAHPGGSGRHGGSGSGLSGRGRNAGRTASGLAHSAGHRHRLRPGRLRRRGAQPARVAARLPADPGHRRRPGRHRPDRHPVQSGRSVGSAAGGAGRHRRLRRAGPPPDGRRLLGAGLRRRLVSDGAVGPVHVADGRGLRPDRAGRSAPRDVAEPAEGRHARPAPLCGLSGPAAVRLRQGGRLLRRPVAGAGFRPPRHRHRAWSLRRQAGRRLRRGLAGGQAGAGRQAVGRGLDADLRRQPAVRHRLHHEPVHRRAGLPRRRGLRRADRGQAGRHRRLADVRSGCGRDSVVGRRSAEEKTPFEISRFG</sequence>
<feature type="compositionally biased region" description="Basic and acidic residues" evidence="1">
    <location>
        <begin position="918"/>
        <end position="929"/>
    </location>
</feature>
<evidence type="ECO:0000256" key="1">
    <source>
        <dbReference type="SAM" id="MobiDB-lite"/>
    </source>
</evidence>
<feature type="compositionally biased region" description="Low complexity" evidence="1">
    <location>
        <begin position="485"/>
        <end position="497"/>
    </location>
</feature>
<dbReference type="Proteomes" id="UP000038045">
    <property type="component" value="Unplaced"/>
</dbReference>
<feature type="compositionally biased region" description="Gly residues" evidence="1">
    <location>
        <begin position="633"/>
        <end position="649"/>
    </location>
</feature>
<feature type="compositionally biased region" description="Basic and acidic residues" evidence="1">
    <location>
        <begin position="762"/>
        <end position="788"/>
    </location>
</feature>
<evidence type="ECO:0000313" key="2">
    <source>
        <dbReference type="Proteomes" id="UP000038045"/>
    </source>
</evidence>
<feature type="compositionally biased region" description="Low complexity" evidence="1">
    <location>
        <begin position="353"/>
        <end position="371"/>
    </location>
</feature>
<keyword evidence="2" id="KW-1185">Reference proteome</keyword>
<feature type="region of interest" description="Disordered" evidence="1">
    <location>
        <begin position="757"/>
        <end position="795"/>
    </location>
</feature>
<organism evidence="2 3">
    <name type="scientific">Parastrongyloides trichosuri</name>
    <name type="common">Possum-specific nematode worm</name>
    <dbReference type="NCBI Taxonomy" id="131310"/>
    <lineage>
        <taxon>Eukaryota</taxon>
        <taxon>Metazoa</taxon>
        <taxon>Ecdysozoa</taxon>
        <taxon>Nematoda</taxon>
        <taxon>Chromadorea</taxon>
        <taxon>Rhabditida</taxon>
        <taxon>Tylenchina</taxon>
        <taxon>Panagrolaimomorpha</taxon>
        <taxon>Strongyloidoidea</taxon>
        <taxon>Strongyloididae</taxon>
        <taxon>Parastrongyloides</taxon>
    </lineage>
</organism>
<accession>A0A0N4ZIR1</accession>
<dbReference type="WBParaSite" id="PTRK_0000782300.1">
    <property type="protein sequence ID" value="PTRK_0000782300.1"/>
    <property type="gene ID" value="PTRK_0000782300"/>
</dbReference>
<feature type="compositionally biased region" description="Basic residues" evidence="1">
    <location>
        <begin position="696"/>
        <end position="706"/>
    </location>
</feature>